<keyword evidence="1" id="KW-0969">Cilium</keyword>
<name>A0A803FTC6_9GAMM</name>
<organism evidence="1 2">
    <name type="scientific">Buchnera aphidicola</name>
    <name type="common">Cinara piceae</name>
    <dbReference type="NCBI Taxonomy" id="1660043"/>
    <lineage>
        <taxon>Bacteria</taxon>
        <taxon>Pseudomonadati</taxon>
        <taxon>Pseudomonadota</taxon>
        <taxon>Gammaproteobacteria</taxon>
        <taxon>Enterobacterales</taxon>
        <taxon>Erwiniaceae</taxon>
        <taxon>Buchnera</taxon>
    </lineage>
</organism>
<accession>A0A803FTC6</accession>
<dbReference type="OrthoDB" id="6554107at2"/>
<keyword evidence="1" id="KW-0282">Flagellum</keyword>
<dbReference type="EMBL" id="LR217739">
    <property type="protein sequence ID" value="VFP87880.1"/>
    <property type="molecule type" value="Genomic_DNA"/>
</dbReference>
<evidence type="ECO:0000313" key="2">
    <source>
        <dbReference type="Proteomes" id="UP000294455"/>
    </source>
</evidence>
<sequence length="230" mass="28075">MLLKKYIPAYIYIKNRKSHFISLKSDFLFKFSKEKTLNRINFLNLIFKKKKFFFKIFFNDFCVLFKKEFRKFFSFYVDLDFLESYIEYNDKNMNYIYANYIGKQFCLNNYTDKCLFLLKSNFFSIFINYFFGNYTCNLYKNDKNINLNKNEINIVNILFERIFLIFNKTFLKNISTSVINNFKYITINNCLCSHFFNLSYVSFVFQINLNKVISILKIYIPINIVEKFIN</sequence>
<dbReference type="Proteomes" id="UP000294455">
    <property type="component" value="Chromosome"/>
</dbReference>
<protein>
    <submittedName>
        <fullName evidence="1">Flagellar motor switch protein FliM</fullName>
    </submittedName>
</protein>
<dbReference type="RefSeq" id="WP_154049125.1">
    <property type="nucleotide sequence ID" value="NZ_LR217739.1"/>
</dbReference>
<dbReference type="AlphaFoldDB" id="A0A803FTC6"/>
<evidence type="ECO:0000313" key="1">
    <source>
        <dbReference type="EMBL" id="VFP87880.1"/>
    </source>
</evidence>
<proteinExistence type="predicted"/>
<gene>
    <name evidence="1" type="primary">fliM</name>
    <name evidence="1" type="ORF">BUCIPICE3303_050</name>
</gene>
<keyword evidence="1" id="KW-0966">Cell projection</keyword>
<reference evidence="1 2" key="1">
    <citation type="submission" date="2019-02" db="EMBL/GenBank/DDBJ databases">
        <authorList>
            <person name="Manzano-Marin A."/>
            <person name="Manzano-Marin A."/>
        </authorList>
    </citation>
    <scope>NUCLEOTIDE SEQUENCE [LARGE SCALE GENOMIC DNA]</scope>
    <source>
        <strain evidence="1 2">BuCipiceae</strain>
    </source>
</reference>